<proteinExistence type="predicted"/>
<dbReference type="AlphaFoldDB" id="A0A835E5W1"/>
<protein>
    <submittedName>
        <fullName evidence="2">Uncharacterized protein</fullName>
    </submittedName>
</protein>
<keyword evidence="1" id="KW-1133">Transmembrane helix</keyword>
<feature type="transmembrane region" description="Helical" evidence="1">
    <location>
        <begin position="60"/>
        <end position="81"/>
    </location>
</feature>
<comment type="caution">
    <text evidence="2">The sequence shown here is derived from an EMBL/GenBank/DDBJ whole genome shotgun (WGS) entry which is preliminary data.</text>
</comment>
<feature type="transmembrane region" description="Helical" evidence="1">
    <location>
        <begin position="36"/>
        <end position="54"/>
    </location>
</feature>
<organism evidence="2 3">
    <name type="scientific">Digitaria exilis</name>
    <dbReference type="NCBI Taxonomy" id="1010633"/>
    <lineage>
        <taxon>Eukaryota</taxon>
        <taxon>Viridiplantae</taxon>
        <taxon>Streptophyta</taxon>
        <taxon>Embryophyta</taxon>
        <taxon>Tracheophyta</taxon>
        <taxon>Spermatophyta</taxon>
        <taxon>Magnoliopsida</taxon>
        <taxon>Liliopsida</taxon>
        <taxon>Poales</taxon>
        <taxon>Poaceae</taxon>
        <taxon>PACMAD clade</taxon>
        <taxon>Panicoideae</taxon>
        <taxon>Panicodae</taxon>
        <taxon>Paniceae</taxon>
        <taxon>Anthephorinae</taxon>
        <taxon>Digitaria</taxon>
    </lineage>
</organism>
<reference evidence="2" key="1">
    <citation type="submission" date="2020-07" db="EMBL/GenBank/DDBJ databases">
        <title>Genome sequence and genetic diversity analysis of an under-domesticated orphan crop, white fonio (Digitaria exilis).</title>
        <authorList>
            <person name="Bennetzen J.L."/>
            <person name="Chen S."/>
            <person name="Ma X."/>
            <person name="Wang X."/>
            <person name="Yssel A.E.J."/>
            <person name="Chaluvadi S.R."/>
            <person name="Johnson M."/>
            <person name="Gangashetty P."/>
            <person name="Hamidou F."/>
            <person name="Sanogo M.D."/>
            <person name="Zwaenepoel A."/>
            <person name="Wallace J."/>
            <person name="Van De Peer Y."/>
            <person name="Van Deynze A."/>
        </authorList>
    </citation>
    <scope>NUCLEOTIDE SEQUENCE</scope>
    <source>
        <tissue evidence="2">Leaves</tissue>
    </source>
</reference>
<keyword evidence="1" id="KW-0472">Membrane</keyword>
<gene>
    <name evidence="2" type="ORF">HU200_055738</name>
</gene>
<keyword evidence="1" id="KW-0812">Transmembrane</keyword>
<accession>A0A835E5W1</accession>
<evidence type="ECO:0000313" key="2">
    <source>
        <dbReference type="EMBL" id="KAF8663138.1"/>
    </source>
</evidence>
<name>A0A835E5W1_9POAL</name>
<dbReference type="Proteomes" id="UP000636709">
    <property type="component" value="Unassembled WGS sequence"/>
</dbReference>
<evidence type="ECO:0000313" key="3">
    <source>
        <dbReference type="Proteomes" id="UP000636709"/>
    </source>
</evidence>
<keyword evidence="3" id="KW-1185">Reference proteome</keyword>
<dbReference type="EMBL" id="JACEFO010002379">
    <property type="protein sequence ID" value="KAF8663138.1"/>
    <property type="molecule type" value="Genomic_DNA"/>
</dbReference>
<sequence length="106" mass="11400">MAAEGNGIRYPPLRRANNDGLLPLWMRRRGQLLDSGRAFMLLGALVLTSWHHHLAAPEHVVVAAFVLWLLGAGLAMLALVAGHFPRLATGGAALARALRRHLLGGL</sequence>
<evidence type="ECO:0000256" key="1">
    <source>
        <dbReference type="SAM" id="Phobius"/>
    </source>
</evidence>